<feature type="binding site" evidence="8">
    <location>
        <position position="278"/>
    </location>
    <ligand>
        <name>Mn(2+)</name>
        <dbReference type="ChEBI" id="CHEBI:29035"/>
    </ligand>
</feature>
<feature type="transmembrane region" description="Helical" evidence="9">
    <location>
        <begin position="52"/>
        <end position="73"/>
    </location>
</feature>
<evidence type="ECO:0000256" key="8">
    <source>
        <dbReference type="PIRSR" id="PIRSR005091-3"/>
    </source>
</evidence>
<dbReference type="InterPro" id="IPR000917">
    <property type="entry name" value="Sulfatase_N"/>
</dbReference>
<evidence type="ECO:0000256" key="4">
    <source>
        <dbReference type="ARBA" id="ARBA00022989"/>
    </source>
</evidence>
<dbReference type="GO" id="GO:0046872">
    <property type="term" value="F:metal ion binding"/>
    <property type="evidence" value="ECO:0007669"/>
    <property type="project" value="UniProtKB-KW"/>
</dbReference>
<keyword evidence="5 9" id="KW-0472">Membrane</keyword>
<dbReference type="InterPro" id="IPR050448">
    <property type="entry name" value="OpgB/LTA_synthase_biosynth"/>
</dbReference>
<dbReference type="InterPro" id="IPR017850">
    <property type="entry name" value="Alkaline_phosphatase_core_sf"/>
</dbReference>
<sequence>MNFAKLAFKRLTPYFVFFIALELIVRLALILYSWEDFKNSLLELPAAFLTGAAYDLVAFAYIAIPLLFYFLCVPTRFQGQKPDRIISTVLFFIFVYVLIFSAVGEWFFWDEFQSRYNFIAVDYLVYTTEVIGNIRESYPETEILAAMCLICGGLAYAYYKVAPKYLPQNSNFRKRASSFLALILVCVVSFNITSPDYAEISKSRPVNEIARNGIYELFSAYVNNELDFANFYQTLPEEEVKKFIQAELGSSEVNGSPLERKINNKQQKKHNLIVITVESLSARFLKEFGSEDNVTPNLDKLIDQSLFFSNLYATGTRTVYGLSAITLSMPPVPGNSIVRRPDNGNLYSLGHVLQTQKYETKFIYGGFGYFDNMNKFFAENGYKIIDRSNLKKDEINFANVWGVADDDLYRRVLKESDASYAAEKPFFNMVMTTSNHRPFTYPDGKIDIPSPGKRQGGVKFTDYAIGYFLEEARKKPWFKDTIFVIVADHTASSAGKTELEPAKYRIPMWIYAPGIVKPGRVDWMASQIDVAPTILGLMGVDYTSRFYGKDLMKEKPERIFISNYQKLGYMTKEGLVILEPVDQYNFYQLDEKGFKQHADAAVPQDLLDATIGYYQSASYWREWSRHE</sequence>
<dbReference type="Gene3D" id="3.40.720.10">
    <property type="entry name" value="Alkaline Phosphatase, subunit A"/>
    <property type="match status" value="1"/>
</dbReference>
<feature type="domain" description="Sulfatase N-terminal" evidence="10">
    <location>
        <begin position="271"/>
        <end position="540"/>
    </location>
</feature>
<evidence type="ECO:0000256" key="3">
    <source>
        <dbReference type="ARBA" id="ARBA00022692"/>
    </source>
</evidence>
<accession>A0A2W5HAF3</accession>
<keyword evidence="7" id="KW-0464">Manganese</keyword>
<keyword evidence="7" id="KW-0479">Metal-binding</keyword>
<feature type="transmembrane region" description="Helical" evidence="9">
    <location>
        <begin position="179"/>
        <end position="198"/>
    </location>
</feature>
<dbReference type="Gene3D" id="3.30.1120.80">
    <property type="match status" value="1"/>
</dbReference>
<comment type="caution">
    <text evidence="11">The sequence shown here is derived from an EMBL/GenBank/DDBJ whole genome shotgun (WGS) entry which is preliminary data.</text>
</comment>
<dbReference type="CDD" id="cd16015">
    <property type="entry name" value="LTA_synthase"/>
    <property type="match status" value="1"/>
</dbReference>
<evidence type="ECO:0000313" key="11">
    <source>
        <dbReference type="EMBL" id="PZP55056.1"/>
    </source>
</evidence>
<dbReference type="EMBL" id="QFOT01000092">
    <property type="protein sequence ID" value="PZP55056.1"/>
    <property type="molecule type" value="Genomic_DNA"/>
</dbReference>
<dbReference type="GO" id="GO:0005886">
    <property type="term" value="C:plasma membrane"/>
    <property type="evidence" value="ECO:0007669"/>
    <property type="project" value="UniProtKB-SubCell"/>
</dbReference>
<evidence type="ECO:0000259" key="10">
    <source>
        <dbReference type="Pfam" id="PF00884"/>
    </source>
</evidence>
<gene>
    <name evidence="11" type="ORF">DI586_08050</name>
</gene>
<organism evidence="11 12">
    <name type="scientific">Micavibrio aeruginosavorus</name>
    <dbReference type="NCBI Taxonomy" id="349221"/>
    <lineage>
        <taxon>Bacteria</taxon>
        <taxon>Pseudomonadati</taxon>
        <taxon>Bdellovibrionota</taxon>
        <taxon>Bdellovibrionia</taxon>
        <taxon>Bdellovibrionales</taxon>
        <taxon>Pseudobdellovibrionaceae</taxon>
        <taxon>Micavibrio</taxon>
    </lineage>
</organism>
<dbReference type="SUPFAM" id="SSF53649">
    <property type="entry name" value="Alkaline phosphatase-like"/>
    <property type="match status" value="1"/>
</dbReference>
<dbReference type="PIRSF" id="PIRSF005091">
    <property type="entry name" value="Mmb_sulf_HI1246"/>
    <property type="match status" value="1"/>
</dbReference>
<feature type="transmembrane region" description="Helical" evidence="9">
    <location>
        <begin position="143"/>
        <end position="159"/>
    </location>
</feature>
<reference evidence="11 12" key="1">
    <citation type="submission" date="2017-08" db="EMBL/GenBank/DDBJ databases">
        <title>Infants hospitalized years apart are colonized by the same room-sourced microbial strains.</title>
        <authorList>
            <person name="Brooks B."/>
            <person name="Olm M.R."/>
            <person name="Firek B.A."/>
            <person name="Baker R."/>
            <person name="Thomas B.C."/>
            <person name="Morowitz M.J."/>
            <person name="Banfield J.F."/>
        </authorList>
    </citation>
    <scope>NUCLEOTIDE SEQUENCE [LARGE SCALE GENOMIC DNA]</scope>
    <source>
        <strain evidence="11">S2_006_000_R2_64</strain>
    </source>
</reference>
<proteinExistence type="predicted"/>
<evidence type="ECO:0000256" key="5">
    <source>
        <dbReference type="ARBA" id="ARBA00023136"/>
    </source>
</evidence>
<feature type="binding site" evidence="8">
    <location>
        <position position="488"/>
    </location>
    <ligand>
        <name>Mn(2+)</name>
        <dbReference type="ChEBI" id="CHEBI:29035"/>
    </ligand>
</feature>
<evidence type="ECO:0000256" key="1">
    <source>
        <dbReference type="ARBA" id="ARBA00004651"/>
    </source>
</evidence>
<protein>
    <submittedName>
        <fullName evidence="11">Sulfatase</fullName>
    </submittedName>
</protein>
<feature type="binding site" evidence="7">
    <location>
        <position position="436"/>
    </location>
    <ligand>
        <name>substrate</name>
    </ligand>
</feature>
<dbReference type="InterPro" id="IPR012160">
    <property type="entry name" value="LtaS-like"/>
</dbReference>
<feature type="active site" evidence="6">
    <location>
        <position position="318"/>
    </location>
</feature>
<name>A0A2W5HAF3_9BACT</name>
<feature type="binding site" evidence="8">
    <location>
        <position position="318"/>
    </location>
    <ligand>
        <name>Mn(2+)</name>
        <dbReference type="ChEBI" id="CHEBI:29035"/>
    </ligand>
</feature>
<dbReference type="PANTHER" id="PTHR47371">
    <property type="entry name" value="LIPOTEICHOIC ACID SYNTHASE"/>
    <property type="match status" value="1"/>
</dbReference>
<comment type="subcellular location">
    <subcellularLocation>
        <location evidence="1">Cell membrane</location>
        <topology evidence="1">Multi-pass membrane protein</topology>
    </subcellularLocation>
</comment>
<keyword evidence="2" id="KW-1003">Cell membrane</keyword>
<dbReference type="AlphaFoldDB" id="A0A2W5HAF3"/>
<evidence type="ECO:0000256" key="7">
    <source>
        <dbReference type="PIRSR" id="PIRSR005091-2"/>
    </source>
</evidence>
<evidence type="ECO:0000256" key="2">
    <source>
        <dbReference type="ARBA" id="ARBA00022475"/>
    </source>
</evidence>
<feature type="transmembrane region" description="Helical" evidence="9">
    <location>
        <begin position="12"/>
        <end position="32"/>
    </location>
</feature>
<evidence type="ECO:0000256" key="6">
    <source>
        <dbReference type="PIRSR" id="PIRSR005091-1"/>
    </source>
</evidence>
<dbReference type="PANTHER" id="PTHR47371:SF3">
    <property type="entry name" value="PHOSPHOGLYCEROL TRANSFERASE I"/>
    <property type="match status" value="1"/>
</dbReference>
<dbReference type="Proteomes" id="UP000249739">
    <property type="component" value="Unassembled WGS sequence"/>
</dbReference>
<feature type="transmembrane region" description="Helical" evidence="9">
    <location>
        <begin position="85"/>
        <end position="109"/>
    </location>
</feature>
<evidence type="ECO:0000313" key="12">
    <source>
        <dbReference type="Proteomes" id="UP000249739"/>
    </source>
</evidence>
<feature type="binding site" evidence="8">
    <location>
        <position position="489"/>
    </location>
    <ligand>
        <name>Mn(2+)</name>
        <dbReference type="ChEBI" id="CHEBI:29035"/>
    </ligand>
</feature>
<dbReference type="Pfam" id="PF00884">
    <property type="entry name" value="Sulfatase"/>
    <property type="match status" value="1"/>
</dbReference>
<keyword evidence="3 9" id="KW-0812">Transmembrane</keyword>
<keyword evidence="4 9" id="KW-1133">Transmembrane helix</keyword>
<evidence type="ECO:0000256" key="9">
    <source>
        <dbReference type="SAM" id="Phobius"/>
    </source>
</evidence>